<dbReference type="Proteomes" id="UP001433268">
    <property type="component" value="Unassembled WGS sequence"/>
</dbReference>
<comment type="caution">
    <text evidence="3">The sequence shown here is derived from an EMBL/GenBank/DDBJ whole genome shotgun (WGS) entry which is preliminary data.</text>
</comment>
<dbReference type="EMBL" id="JAQQWN010000006">
    <property type="protein sequence ID" value="KAK8080057.1"/>
    <property type="molecule type" value="Genomic_DNA"/>
</dbReference>
<evidence type="ECO:0000256" key="1">
    <source>
        <dbReference type="ARBA" id="ARBA00023242"/>
    </source>
</evidence>
<dbReference type="RefSeq" id="XP_066667532.1">
    <property type="nucleotide sequence ID" value="XM_066812190.1"/>
</dbReference>
<organism evidence="3 4">
    <name type="scientific">Apiospora hydei</name>
    <dbReference type="NCBI Taxonomy" id="1337664"/>
    <lineage>
        <taxon>Eukaryota</taxon>
        <taxon>Fungi</taxon>
        <taxon>Dikarya</taxon>
        <taxon>Ascomycota</taxon>
        <taxon>Pezizomycotina</taxon>
        <taxon>Sordariomycetes</taxon>
        <taxon>Xylariomycetidae</taxon>
        <taxon>Amphisphaeriales</taxon>
        <taxon>Apiosporaceae</taxon>
        <taxon>Apiospora</taxon>
    </lineage>
</organism>
<protein>
    <recommendedName>
        <fullName evidence="2">Zn(2)-C6 fungal-type domain-containing protein</fullName>
    </recommendedName>
</protein>
<accession>A0ABR1W9A0</accession>
<reference evidence="3 4" key="1">
    <citation type="submission" date="2023-01" db="EMBL/GenBank/DDBJ databases">
        <title>Analysis of 21 Apiospora genomes using comparative genomics revels a genus with tremendous synthesis potential of carbohydrate active enzymes and secondary metabolites.</title>
        <authorList>
            <person name="Sorensen T."/>
        </authorList>
    </citation>
    <scope>NUCLEOTIDE SEQUENCE [LARGE SCALE GENOMIC DNA]</scope>
    <source>
        <strain evidence="3 4">CBS 114990</strain>
    </source>
</reference>
<dbReference type="SMART" id="SM00066">
    <property type="entry name" value="GAL4"/>
    <property type="match status" value="1"/>
</dbReference>
<proteinExistence type="predicted"/>
<evidence type="ECO:0000259" key="2">
    <source>
        <dbReference type="PROSITE" id="PS50048"/>
    </source>
</evidence>
<dbReference type="SUPFAM" id="SSF57701">
    <property type="entry name" value="Zn2/Cys6 DNA-binding domain"/>
    <property type="match status" value="1"/>
</dbReference>
<name>A0ABR1W9A0_9PEZI</name>
<dbReference type="PROSITE" id="PS50048">
    <property type="entry name" value="ZN2_CY6_FUNGAL_2"/>
    <property type="match status" value="1"/>
</dbReference>
<evidence type="ECO:0000313" key="3">
    <source>
        <dbReference type="EMBL" id="KAK8080057.1"/>
    </source>
</evidence>
<dbReference type="InterPro" id="IPR001138">
    <property type="entry name" value="Zn2Cys6_DnaBD"/>
</dbReference>
<dbReference type="PANTHER" id="PTHR38791">
    <property type="entry name" value="ZN(II)2CYS6 TRANSCRIPTION FACTOR (EUROFUNG)-RELATED-RELATED"/>
    <property type="match status" value="1"/>
</dbReference>
<dbReference type="Gene3D" id="4.10.240.10">
    <property type="entry name" value="Zn(2)-C6 fungal-type DNA-binding domain"/>
    <property type="match status" value="1"/>
</dbReference>
<keyword evidence="4" id="KW-1185">Reference proteome</keyword>
<keyword evidence="1" id="KW-0539">Nucleus</keyword>
<dbReference type="InterPro" id="IPR036864">
    <property type="entry name" value="Zn2-C6_fun-type_DNA-bd_sf"/>
</dbReference>
<dbReference type="PANTHER" id="PTHR38791:SF11">
    <property type="entry name" value="ZN(II)2CYS6 TRANSCRIPTION FACTOR (EUROFUNG)"/>
    <property type="match status" value="1"/>
</dbReference>
<dbReference type="InterPro" id="IPR053175">
    <property type="entry name" value="DHMBA_Reg_Transcription_Factor"/>
</dbReference>
<dbReference type="CDD" id="cd00067">
    <property type="entry name" value="GAL4"/>
    <property type="match status" value="1"/>
</dbReference>
<dbReference type="PROSITE" id="PS00463">
    <property type="entry name" value="ZN2_CY6_FUNGAL_1"/>
    <property type="match status" value="1"/>
</dbReference>
<evidence type="ECO:0000313" key="4">
    <source>
        <dbReference type="Proteomes" id="UP001433268"/>
    </source>
</evidence>
<dbReference type="Pfam" id="PF00172">
    <property type="entry name" value="Zn_clus"/>
    <property type="match status" value="1"/>
</dbReference>
<gene>
    <name evidence="3" type="ORF">PG997_007875</name>
</gene>
<feature type="domain" description="Zn(2)-C6 fungal-type" evidence="2">
    <location>
        <begin position="25"/>
        <end position="53"/>
    </location>
</feature>
<dbReference type="GeneID" id="92045250"/>
<sequence>MTTTAMVPLIQQQVSSPPSEFASRPCWTCRQRRVVCDTRLPHCIKCTKSGRECLGYGEKKPVIWVTGMASRGKMAGRTTFATSASAAAASAGPANLSGAMMVKRPLLEPSRNEPDLRHLEYCEFSPNSEKRLLFYFAHDARSVV</sequence>